<name>A0A4Q2SQL6_9ACTN</name>
<dbReference type="Proteomes" id="UP000291101">
    <property type="component" value="Unassembled WGS sequence"/>
</dbReference>
<evidence type="ECO:0008006" key="3">
    <source>
        <dbReference type="Google" id="ProtNLM"/>
    </source>
</evidence>
<sequence>MPATLGPAPVRQTSPMGETFTTEIQARYRDINLAGHVDNVEAVRVLDEARYEFLRFAPLPGLPAGGTGLLHAVDEGVSELVASQSIEYHGEMRFVPYQPFLASLWVSRIGRSSFTVAAELRVEADGGPAAVWECVNVLWDHAAQSAWPLSDGVRADLERYLGEPVRFRR</sequence>
<dbReference type="Pfam" id="PF13279">
    <property type="entry name" value="4HBT_2"/>
    <property type="match status" value="1"/>
</dbReference>
<dbReference type="CDD" id="cd00586">
    <property type="entry name" value="4HBT"/>
    <property type="match status" value="1"/>
</dbReference>
<dbReference type="Gene3D" id="3.10.129.10">
    <property type="entry name" value="Hotdog Thioesterase"/>
    <property type="match status" value="1"/>
</dbReference>
<organism evidence="1 2">
    <name type="scientific">Nocardioides zhouii</name>
    <dbReference type="NCBI Taxonomy" id="1168729"/>
    <lineage>
        <taxon>Bacteria</taxon>
        <taxon>Bacillati</taxon>
        <taxon>Actinomycetota</taxon>
        <taxon>Actinomycetes</taxon>
        <taxon>Propionibacteriales</taxon>
        <taxon>Nocardioidaceae</taxon>
        <taxon>Nocardioides</taxon>
    </lineage>
</organism>
<gene>
    <name evidence="1" type="ORF">EUA94_14295</name>
</gene>
<comment type="caution">
    <text evidence="1">The sequence shown here is derived from an EMBL/GenBank/DDBJ whole genome shotgun (WGS) entry which is preliminary data.</text>
</comment>
<keyword evidence="2" id="KW-1185">Reference proteome</keyword>
<dbReference type="EMBL" id="SDWV01000014">
    <property type="protein sequence ID" value="RYC07461.1"/>
    <property type="molecule type" value="Genomic_DNA"/>
</dbReference>
<reference evidence="1 2" key="1">
    <citation type="submission" date="2019-01" db="EMBL/GenBank/DDBJ databases">
        <title>Novel species of Nocardioides.</title>
        <authorList>
            <person name="Liu Q."/>
            <person name="X Y.-H."/>
        </authorList>
    </citation>
    <scope>NUCLEOTIDE SEQUENCE [LARGE SCALE GENOMIC DNA]</scope>
    <source>
        <strain evidence="1 2">HLT2-9</strain>
    </source>
</reference>
<evidence type="ECO:0000313" key="2">
    <source>
        <dbReference type="Proteomes" id="UP000291101"/>
    </source>
</evidence>
<protein>
    <recommendedName>
        <fullName evidence="3">Acyl-CoA thioesterase</fullName>
    </recommendedName>
</protein>
<dbReference type="OrthoDB" id="9799036at2"/>
<proteinExistence type="predicted"/>
<dbReference type="AlphaFoldDB" id="A0A4Q2SQL6"/>
<evidence type="ECO:0000313" key="1">
    <source>
        <dbReference type="EMBL" id="RYC07461.1"/>
    </source>
</evidence>
<dbReference type="InterPro" id="IPR029069">
    <property type="entry name" value="HotDog_dom_sf"/>
</dbReference>
<dbReference type="SUPFAM" id="SSF54637">
    <property type="entry name" value="Thioesterase/thiol ester dehydrase-isomerase"/>
    <property type="match status" value="1"/>
</dbReference>
<accession>A0A4Q2SQL6</accession>